<evidence type="ECO:0000313" key="2">
    <source>
        <dbReference type="EMBL" id="ABZ78066.1"/>
    </source>
</evidence>
<dbReference type="PANTHER" id="PTHR12526">
    <property type="entry name" value="GLYCOSYLTRANSFERASE"/>
    <property type="match status" value="1"/>
</dbReference>
<dbReference type="AlphaFoldDB" id="B0TTC5"/>
<gene>
    <name evidence="2" type="ordered locus">Shal_3523</name>
</gene>
<reference evidence="2" key="1">
    <citation type="submission" date="2008-01" db="EMBL/GenBank/DDBJ databases">
        <title>Complete sequence of Shewanella halifaxensis HAW-EB4.</title>
        <authorList>
            <consortium name="US DOE Joint Genome Institute"/>
            <person name="Copeland A."/>
            <person name="Lucas S."/>
            <person name="Lapidus A."/>
            <person name="Glavina del Rio T."/>
            <person name="Dalin E."/>
            <person name="Tice H."/>
            <person name="Bruce D."/>
            <person name="Goodwin L."/>
            <person name="Pitluck S."/>
            <person name="Sims D."/>
            <person name="Brettin T."/>
            <person name="Detter J.C."/>
            <person name="Han C."/>
            <person name="Kuske C.R."/>
            <person name="Schmutz J."/>
            <person name="Larimer F."/>
            <person name="Land M."/>
            <person name="Hauser L."/>
            <person name="Kyrpides N."/>
            <person name="Kim E."/>
            <person name="Zhao J.-S."/>
            <person name="Richardson P."/>
        </authorList>
    </citation>
    <scope>NUCLEOTIDE SEQUENCE [LARGE SCALE GENOMIC DNA]</scope>
    <source>
        <strain evidence="2">HAW-EB4</strain>
    </source>
</reference>
<dbReference type="Pfam" id="PF00534">
    <property type="entry name" value="Glycos_transf_1"/>
    <property type="match status" value="1"/>
</dbReference>
<dbReference type="EMBL" id="CP000931">
    <property type="protein sequence ID" value="ABZ78066.1"/>
    <property type="molecule type" value="Genomic_DNA"/>
</dbReference>
<dbReference type="KEGG" id="shl:Shal_3523"/>
<accession>B0TTC5</accession>
<organism evidence="2 3">
    <name type="scientific">Shewanella halifaxensis (strain HAW-EB4)</name>
    <dbReference type="NCBI Taxonomy" id="458817"/>
    <lineage>
        <taxon>Bacteria</taxon>
        <taxon>Pseudomonadati</taxon>
        <taxon>Pseudomonadota</taxon>
        <taxon>Gammaproteobacteria</taxon>
        <taxon>Alteromonadales</taxon>
        <taxon>Shewanellaceae</taxon>
        <taxon>Shewanella</taxon>
    </lineage>
</organism>
<dbReference type="Gene3D" id="3.40.50.2000">
    <property type="entry name" value="Glycogen Phosphorylase B"/>
    <property type="match status" value="2"/>
</dbReference>
<evidence type="ECO:0000259" key="1">
    <source>
        <dbReference type="Pfam" id="PF00534"/>
    </source>
</evidence>
<dbReference type="RefSeq" id="WP_012278586.1">
    <property type="nucleotide sequence ID" value="NC_010334.1"/>
</dbReference>
<dbReference type="CDD" id="cd03801">
    <property type="entry name" value="GT4_PimA-like"/>
    <property type="match status" value="1"/>
</dbReference>
<evidence type="ECO:0000313" key="3">
    <source>
        <dbReference type="Proteomes" id="UP000001317"/>
    </source>
</evidence>
<dbReference type="GO" id="GO:0016757">
    <property type="term" value="F:glycosyltransferase activity"/>
    <property type="evidence" value="ECO:0007669"/>
    <property type="project" value="InterPro"/>
</dbReference>
<dbReference type="HOGENOM" id="CLU_068408_0_0_6"/>
<dbReference type="SUPFAM" id="SSF53756">
    <property type="entry name" value="UDP-Glycosyltransferase/glycogen phosphorylase"/>
    <property type="match status" value="1"/>
</dbReference>
<keyword evidence="3" id="KW-1185">Reference proteome</keyword>
<dbReference type="OrthoDB" id="9777346at2"/>
<dbReference type="InterPro" id="IPR001296">
    <property type="entry name" value="Glyco_trans_1"/>
</dbReference>
<dbReference type="CAZy" id="GT4">
    <property type="family name" value="Glycosyltransferase Family 4"/>
</dbReference>
<dbReference type="GO" id="GO:1901135">
    <property type="term" value="P:carbohydrate derivative metabolic process"/>
    <property type="evidence" value="ECO:0007669"/>
    <property type="project" value="UniProtKB-ARBA"/>
</dbReference>
<name>B0TTC5_SHEHH</name>
<keyword evidence="2" id="KW-0808">Transferase</keyword>
<dbReference type="STRING" id="458817.Shal_3523"/>
<dbReference type="Proteomes" id="UP000001317">
    <property type="component" value="Chromosome"/>
</dbReference>
<dbReference type="eggNOG" id="COG0438">
    <property type="taxonomic scope" value="Bacteria"/>
</dbReference>
<sequence>MRPTIIHLIDDTKLGGVNLALESLAASRLNQLFAFKLVHRRFSRPSFRRYTADIILLHGAVSWRKLPAFLALKLANIGTPILYQEHHYSREFARYCVKSPWRFRLMLRLGYGLMDKVLLVSNAQADWLEELRVLPKEKMARVGQAKELSRFLSLPEKAVVTPLILLAYGRLSQQKGFELLIKAMAKLPSYRVKLILAGEGELLPVLSALAKPLSHVHLVGEVLDVPKFLAAGDVVIIPSRWEPFGLTCLEAIAAGKGVIAANIDGLSDQLAGLQQQGNGYQIIDELTVAGIESAINHALSGERLKINAAQRLSSAQAWESVLERWQQLLEGLLNRRK</sequence>
<feature type="domain" description="Glycosyl transferase family 1" evidence="1">
    <location>
        <begin position="161"/>
        <end position="307"/>
    </location>
</feature>
<protein>
    <submittedName>
        <fullName evidence="2">Glycosyl transferase group 1</fullName>
    </submittedName>
</protein>
<proteinExistence type="predicted"/>